<feature type="compositionally biased region" description="Polar residues" evidence="1">
    <location>
        <begin position="1"/>
        <end position="11"/>
    </location>
</feature>
<dbReference type="InterPro" id="IPR011009">
    <property type="entry name" value="Kinase-like_dom_sf"/>
</dbReference>
<feature type="compositionally biased region" description="Low complexity" evidence="1">
    <location>
        <begin position="27"/>
        <end position="51"/>
    </location>
</feature>
<dbReference type="InParanoid" id="A0A1Q3B3J1"/>
<proteinExistence type="predicted"/>
<feature type="domain" description="Protein kinase" evidence="2">
    <location>
        <begin position="103"/>
        <end position="400"/>
    </location>
</feature>
<dbReference type="SUPFAM" id="SSF56112">
    <property type="entry name" value="Protein kinase-like (PK-like)"/>
    <property type="match status" value="1"/>
</dbReference>
<reference evidence="4" key="1">
    <citation type="submission" date="2016-04" db="EMBL/GenBank/DDBJ databases">
        <title>Cephalotus genome sequencing.</title>
        <authorList>
            <person name="Fukushima K."/>
            <person name="Hasebe M."/>
            <person name="Fang X."/>
        </authorList>
    </citation>
    <scope>NUCLEOTIDE SEQUENCE [LARGE SCALE GENOMIC DNA]</scope>
    <source>
        <strain evidence="4">cv. St1</strain>
    </source>
</reference>
<keyword evidence="3" id="KW-0418">Kinase</keyword>
<evidence type="ECO:0000259" key="2">
    <source>
        <dbReference type="PROSITE" id="PS50011"/>
    </source>
</evidence>
<dbReference type="STRING" id="3775.A0A1Q3B3J1"/>
<dbReference type="AlphaFoldDB" id="A0A1Q3B3J1"/>
<accession>A0A1Q3B3J1</accession>
<dbReference type="Gene3D" id="3.30.200.20">
    <property type="entry name" value="Phosphorylase Kinase, domain 1"/>
    <property type="match status" value="1"/>
</dbReference>
<keyword evidence="4" id="KW-1185">Reference proteome</keyword>
<evidence type="ECO:0000313" key="4">
    <source>
        <dbReference type="Proteomes" id="UP000187406"/>
    </source>
</evidence>
<gene>
    <name evidence="3" type="ORF">CFOL_v3_06032</name>
</gene>
<feature type="region of interest" description="Disordered" evidence="1">
    <location>
        <begin position="1"/>
        <end position="81"/>
    </location>
</feature>
<name>A0A1Q3B3J1_CEPFO</name>
<dbReference type="GO" id="GO:0004672">
    <property type="term" value="F:protein kinase activity"/>
    <property type="evidence" value="ECO:0007669"/>
    <property type="project" value="InterPro"/>
</dbReference>
<evidence type="ECO:0000256" key="1">
    <source>
        <dbReference type="SAM" id="MobiDB-lite"/>
    </source>
</evidence>
<dbReference type="PROSITE" id="PS50011">
    <property type="entry name" value="PROTEIN_KINASE_DOM"/>
    <property type="match status" value="1"/>
</dbReference>
<feature type="compositionally biased region" description="Low complexity" evidence="1">
    <location>
        <begin position="59"/>
        <end position="81"/>
    </location>
</feature>
<dbReference type="PANTHER" id="PTHR46863">
    <property type="entry name" value="OS09G0572100 PROTEIN"/>
    <property type="match status" value="1"/>
</dbReference>
<dbReference type="PANTHER" id="PTHR46863:SF2">
    <property type="entry name" value="LYSM DOMAIN RECEPTOR-LIKE KINASE 3"/>
    <property type="match status" value="1"/>
</dbReference>
<sequence length="422" mass="46716">MFIKQTPQTHMCKSRKSMDVIQPNTPKSSKSLSSSPNYNFDTTNSNDFNINNKKKNKKYNNNYYSKSSTSSTTSNSSLSTLKDSLPENPHIYNFSEICAATNNFLAKPISSSSTSSSWRCTLRDKQAIVFKRKLRHPIDSSDLRDRLSLVCRGHHSSLIRLLGASLSGNCIYLVYEYVSGANLADCLRNRMNPNFTVLSSWLSRIKIAADIAHGLDYIHNCSGLDSKFIHNHIKTTSVIVSEDQLHAKICHFGTAELCGESLRFDGPILGKSDSGGIKIEGTRGYMAPEFQGSGIATQKCDVYAFGVVLLELLSGEEGLRYVFDEGGGGYKRVSVIETAREAVSGGVGGVRRWADRRLKDSFPVEVAEKTVIVGLECVEEDPYKRPDMGRVAGMVSRLYLESVNWAERIGVPIDFTVSMAPR</sequence>
<dbReference type="Pfam" id="PF00069">
    <property type="entry name" value="Pkinase"/>
    <property type="match status" value="1"/>
</dbReference>
<protein>
    <submittedName>
        <fullName evidence="3">Pkinase domain-containing protein</fullName>
    </submittedName>
</protein>
<evidence type="ECO:0000313" key="3">
    <source>
        <dbReference type="EMBL" id="GAV62509.1"/>
    </source>
</evidence>
<comment type="caution">
    <text evidence="3">The sequence shown here is derived from an EMBL/GenBank/DDBJ whole genome shotgun (WGS) entry which is preliminary data.</text>
</comment>
<dbReference type="InterPro" id="IPR000719">
    <property type="entry name" value="Prot_kinase_dom"/>
</dbReference>
<dbReference type="Proteomes" id="UP000187406">
    <property type="component" value="Unassembled WGS sequence"/>
</dbReference>
<dbReference type="OrthoDB" id="4062651at2759"/>
<dbReference type="EMBL" id="BDDD01000259">
    <property type="protein sequence ID" value="GAV62509.1"/>
    <property type="molecule type" value="Genomic_DNA"/>
</dbReference>
<organism evidence="3 4">
    <name type="scientific">Cephalotus follicularis</name>
    <name type="common">Albany pitcher plant</name>
    <dbReference type="NCBI Taxonomy" id="3775"/>
    <lineage>
        <taxon>Eukaryota</taxon>
        <taxon>Viridiplantae</taxon>
        <taxon>Streptophyta</taxon>
        <taxon>Embryophyta</taxon>
        <taxon>Tracheophyta</taxon>
        <taxon>Spermatophyta</taxon>
        <taxon>Magnoliopsida</taxon>
        <taxon>eudicotyledons</taxon>
        <taxon>Gunneridae</taxon>
        <taxon>Pentapetalae</taxon>
        <taxon>rosids</taxon>
        <taxon>fabids</taxon>
        <taxon>Oxalidales</taxon>
        <taxon>Cephalotaceae</taxon>
        <taxon>Cephalotus</taxon>
    </lineage>
</organism>
<dbReference type="GO" id="GO:0005524">
    <property type="term" value="F:ATP binding"/>
    <property type="evidence" value="ECO:0007669"/>
    <property type="project" value="InterPro"/>
</dbReference>
<dbReference type="Gene3D" id="1.10.510.10">
    <property type="entry name" value="Transferase(Phosphotransferase) domain 1"/>
    <property type="match status" value="1"/>
</dbReference>
<keyword evidence="3" id="KW-0808">Transferase</keyword>